<dbReference type="Proteomes" id="UP001162164">
    <property type="component" value="Unassembled WGS sequence"/>
</dbReference>
<keyword evidence="3" id="KW-1185">Reference proteome</keyword>
<reference evidence="2" key="1">
    <citation type="journal article" date="2023" name="Insect Mol. Biol.">
        <title>Genome sequencing provides insights into the evolution of gene families encoding plant cell wall-degrading enzymes in longhorned beetles.</title>
        <authorList>
            <person name="Shin N.R."/>
            <person name="Okamura Y."/>
            <person name="Kirsch R."/>
            <person name="Pauchet Y."/>
        </authorList>
    </citation>
    <scope>NUCLEOTIDE SEQUENCE</scope>
    <source>
        <strain evidence="2">MMC_N1</strain>
    </source>
</reference>
<gene>
    <name evidence="2" type="ORF">NQ317_016171</name>
</gene>
<organism evidence="2 3">
    <name type="scientific">Molorchus minor</name>
    <dbReference type="NCBI Taxonomy" id="1323400"/>
    <lineage>
        <taxon>Eukaryota</taxon>
        <taxon>Metazoa</taxon>
        <taxon>Ecdysozoa</taxon>
        <taxon>Arthropoda</taxon>
        <taxon>Hexapoda</taxon>
        <taxon>Insecta</taxon>
        <taxon>Pterygota</taxon>
        <taxon>Neoptera</taxon>
        <taxon>Endopterygota</taxon>
        <taxon>Coleoptera</taxon>
        <taxon>Polyphaga</taxon>
        <taxon>Cucujiformia</taxon>
        <taxon>Chrysomeloidea</taxon>
        <taxon>Cerambycidae</taxon>
        <taxon>Lamiinae</taxon>
        <taxon>Monochamini</taxon>
        <taxon>Molorchus</taxon>
    </lineage>
</organism>
<dbReference type="InterPro" id="IPR008042">
    <property type="entry name" value="Retrotrans_Pao"/>
</dbReference>
<comment type="caution">
    <text evidence="2">The sequence shown here is derived from an EMBL/GenBank/DDBJ whole genome shotgun (WGS) entry which is preliminary data.</text>
</comment>
<accession>A0ABQ9JSE9</accession>
<proteinExistence type="predicted"/>
<dbReference type="Pfam" id="PF05380">
    <property type="entry name" value="Peptidase_A17"/>
    <property type="match status" value="1"/>
</dbReference>
<evidence type="ECO:0000313" key="3">
    <source>
        <dbReference type="Proteomes" id="UP001162164"/>
    </source>
</evidence>
<protein>
    <recommendedName>
        <fullName evidence="4">Peptidase aspartic putative domain-containing protein</fullName>
    </recommendedName>
</protein>
<dbReference type="Pfam" id="PF03564">
    <property type="entry name" value="DUF1759"/>
    <property type="match status" value="1"/>
</dbReference>
<feature type="region of interest" description="Disordered" evidence="1">
    <location>
        <begin position="477"/>
        <end position="496"/>
    </location>
</feature>
<name>A0ABQ9JSE9_9CUCU</name>
<evidence type="ECO:0008006" key="4">
    <source>
        <dbReference type="Google" id="ProtNLM"/>
    </source>
</evidence>
<evidence type="ECO:0000313" key="2">
    <source>
        <dbReference type="EMBL" id="KAJ8980804.1"/>
    </source>
</evidence>
<dbReference type="InterPro" id="IPR005312">
    <property type="entry name" value="DUF1759"/>
</dbReference>
<feature type="compositionally biased region" description="Basic and acidic residues" evidence="1">
    <location>
        <begin position="477"/>
        <end position="487"/>
    </location>
</feature>
<sequence>MIFFLDAELGDEGNYGNYLNSKIFFNRTAIIEALRETVFNEIRATTPKILKNVRFVNRSLTKWIRLPRLRFKRGNIKSQLTRLQTHYQGLDLQNLTAANVSQLEYRLNKIESIYDEYNEIQLEIEFILENAEDVDLQTISNESNVRVEFENSYFDLITVIKDTITNFYNRNEIMNNNEQENMSGNNISTKSDSSHKSEAYTHAKVKLPTIKLPTFNGCYDRWLEFRDSFVALVDSNDSISEIQKFYYLRSSLEAEAAHLVASIEVSASNYAIAWGLLKDRFENKKLLVHNYVKTFFDAPVMARESHSELRKLYDTFTKSLRSLKTLGQPTDNWDTLIIHMLTSKFDNVTRRDWESYKLQDELPTMQDINAFLKNKCDILEKLELNKSEKCNKQVSKFDNKQRLTSHVSMNDKFSCYYCKADHAIYHCDNFLKLDVNSRFKEINKRKLCHNCLHPGHAAHQCKRSGCRKCKRKHNSVLHHDTREHNPPNEHAATTTNVQSAEASTSVAFVGHTINKKDISQVLLSTALVKFSVDCAITGVGQTRSEAEFETSLTIMSRINDFNINISCVVLPKITQQLPINSFDKSILDLPNKIQLADPEFNISSKIDILLGVSLFYKIMCMRQLQRRNQPVLQKTKFGWVVGGDLCHPRTKNETISCHTIGLRQINESLIKFWEIDNICDTSKGSVSNLDEYCESHFQKTYTRDPTGRFVLGLDNLTQHPRASEVITNDFYVDDLLSGSNEASELIQLQRDVTSILISGGFELRKWLSNKPELVDNFLLNDNLDSNILQLGENEPNKTLGILWNAQADTIQYAIKNVNLPNLPLLNELTIPRHIGILHANNFELHAFADASQIAYGACVYIRYNLPDNSYETRLLCAKSQVAPLKTISLPRLELCGALLLAQLVEKVRTSSTINFSHSYYWSDSKITLCWIRGPPSKWKTFIGNRVSEIQQLTNIEDWHHVSSNNNCADLISRGVNSRQLLQSKLWWHGPSFLEGHNSSWNLNDDFTNESIVVPEMRIVTNLVIDDYEDFEIFSRYSSLVKLQRVIAYCYRFIHNSKNKRENRYIGGRYVSKPNAISILDVPIMRNTAASAAVIPVVQIMSRDREQL</sequence>
<dbReference type="PANTHER" id="PTHR47331">
    <property type="entry name" value="PHD-TYPE DOMAIN-CONTAINING PROTEIN"/>
    <property type="match status" value="1"/>
</dbReference>
<dbReference type="EMBL" id="JAPWTJ010000231">
    <property type="protein sequence ID" value="KAJ8980804.1"/>
    <property type="molecule type" value="Genomic_DNA"/>
</dbReference>
<evidence type="ECO:0000256" key="1">
    <source>
        <dbReference type="SAM" id="MobiDB-lite"/>
    </source>
</evidence>